<dbReference type="SUPFAM" id="SSF55073">
    <property type="entry name" value="Nucleotide cyclase"/>
    <property type="match status" value="1"/>
</dbReference>
<dbReference type="SMART" id="SM00052">
    <property type="entry name" value="EAL"/>
    <property type="match status" value="1"/>
</dbReference>
<dbReference type="InterPro" id="IPR035919">
    <property type="entry name" value="EAL_sf"/>
</dbReference>
<evidence type="ECO:0000313" key="4">
    <source>
        <dbReference type="EMBL" id="QDQ25515.1"/>
    </source>
</evidence>
<gene>
    <name evidence="4" type="ORF">FNU76_03615</name>
</gene>
<reference evidence="5" key="1">
    <citation type="submission" date="2019-07" db="EMBL/GenBank/DDBJ databases">
        <title>Chitinimonas sp. nov., isolated from Ny-Alesund, arctica soil.</title>
        <authorList>
            <person name="Xu Q."/>
            <person name="Peng F."/>
        </authorList>
    </citation>
    <scope>NUCLEOTIDE SEQUENCE [LARGE SCALE GENOMIC DNA]</scope>
    <source>
        <strain evidence="5">R3-44</strain>
    </source>
</reference>
<dbReference type="SMART" id="SM00267">
    <property type="entry name" value="GGDEF"/>
    <property type="match status" value="1"/>
</dbReference>
<dbReference type="InterPro" id="IPR029787">
    <property type="entry name" value="Nucleotide_cyclase"/>
</dbReference>
<evidence type="ECO:0000259" key="3">
    <source>
        <dbReference type="PROSITE" id="PS50887"/>
    </source>
</evidence>
<dbReference type="Gene3D" id="3.30.70.270">
    <property type="match status" value="1"/>
</dbReference>
<dbReference type="Gene3D" id="3.20.20.450">
    <property type="entry name" value="EAL domain"/>
    <property type="match status" value="1"/>
</dbReference>
<dbReference type="AlphaFoldDB" id="A0A516SBJ1"/>
<keyword evidence="1" id="KW-0472">Membrane</keyword>
<keyword evidence="1" id="KW-0812">Transmembrane</keyword>
<dbReference type="InterPro" id="IPR043128">
    <property type="entry name" value="Rev_trsase/Diguanyl_cyclase"/>
</dbReference>
<proteinExistence type="predicted"/>
<dbReference type="InterPro" id="IPR050706">
    <property type="entry name" value="Cyclic-di-GMP_PDE-like"/>
</dbReference>
<dbReference type="PROSITE" id="PS50883">
    <property type="entry name" value="EAL"/>
    <property type="match status" value="1"/>
</dbReference>
<dbReference type="PROSITE" id="PS50887">
    <property type="entry name" value="GGDEF"/>
    <property type="match status" value="1"/>
</dbReference>
<dbReference type="GO" id="GO:0071111">
    <property type="term" value="F:cyclic-guanylate-specific phosphodiesterase activity"/>
    <property type="evidence" value="ECO:0007669"/>
    <property type="project" value="InterPro"/>
</dbReference>
<dbReference type="PANTHER" id="PTHR33121:SF71">
    <property type="entry name" value="OXYGEN SENSOR PROTEIN DOSP"/>
    <property type="match status" value="1"/>
</dbReference>
<dbReference type="Pfam" id="PF05228">
    <property type="entry name" value="CHASE4"/>
    <property type="match status" value="1"/>
</dbReference>
<dbReference type="InterPro" id="IPR007892">
    <property type="entry name" value="CHASE4"/>
</dbReference>
<evidence type="ECO:0000259" key="2">
    <source>
        <dbReference type="PROSITE" id="PS50883"/>
    </source>
</evidence>
<keyword evidence="1" id="KW-1133">Transmembrane helix</keyword>
<organism evidence="4 5">
    <name type="scientific">Chitinimonas arctica</name>
    <dbReference type="NCBI Taxonomy" id="2594795"/>
    <lineage>
        <taxon>Bacteria</taxon>
        <taxon>Pseudomonadati</taxon>
        <taxon>Pseudomonadota</taxon>
        <taxon>Betaproteobacteria</taxon>
        <taxon>Neisseriales</taxon>
        <taxon>Chitinibacteraceae</taxon>
        <taxon>Chitinimonas</taxon>
    </lineage>
</organism>
<feature type="domain" description="GGDEF" evidence="3">
    <location>
        <begin position="541"/>
        <end position="679"/>
    </location>
</feature>
<evidence type="ECO:0000313" key="5">
    <source>
        <dbReference type="Proteomes" id="UP000317550"/>
    </source>
</evidence>
<feature type="domain" description="EAL" evidence="2">
    <location>
        <begin position="680"/>
        <end position="933"/>
    </location>
</feature>
<dbReference type="Pfam" id="PF00990">
    <property type="entry name" value="GGDEF"/>
    <property type="match status" value="1"/>
</dbReference>
<dbReference type="PANTHER" id="PTHR33121">
    <property type="entry name" value="CYCLIC DI-GMP PHOSPHODIESTERASE PDEF"/>
    <property type="match status" value="1"/>
</dbReference>
<sequence length="950" mass="105580">MCVASHHIHGPCNLQKHAGGNELGLIGSSQRIQYHHMPPPRNARGIPTSLGYSWLSEPRHAVFREPCMSIRLRWSFSFFDRFAALLLALVLCLIVGIGLLLLHTSNQQNEASIKAEEVLVQAMLDESRRQLASSITEYAVWDDMYQRVGGKQRPDLDWFDSSTTETLYSKLNIDLMLLSEAEGPVFRLMLKGQWHKPAEFDLGRQPDWQRFLRDTLALAPGEVLARDLVWDKHVYWVVAQRVQSQTQPEADSSRVLLFARCVDQARLSDILAAQRLQDLVLVAGARPDAANVVTTRLTKPLYASWTPTLSGSAFLRAIIQPAMWLVVMVLLICYALLRNARSYHRALLAVGRRQDGQRAATVALVELVYSHRQSEDGIDEDFWRLFAGILAQTLQGRRFSLVLYGEHAPEQVIFDVVVPADRAIDGMDIVGVPLARRAELARDFVLMHHDVFPRASAAIMRDGRLVGELIAERGGRLGWQQDEGNFLVSAAALAALSLEASSRRGIEYALHRHVHFDPLTGLSSALRLSQELDSLRHSWSGMVVVAVLRLEGLEDVNLLLGREGGDRLLVELADRLLDLLEEDELVARSGGKRFDLLLHAAAPERVQARLAAMVDALMAPYQLGEHAYRPQCRIGATHCPAEALGVARLQEATLALDQAYHSKESVVWFGEHLRASTERRLALAQAMRQAVAQGGLTLAYQPFVDARTGKPVGAEVLLRWTHAELGPISPVEFIPIAEETGLIVELGEWVLDTALRQLSSWQQTLPVRLKLAINLSPRQLTDANLAARLLAILQGHDVDSSQLEFEVTEGLALDDSPEISANLSTLQAARVNIAIDDFGTGYATFSYLRRYQVEKIKLDKQFIDDLQNEASRLLVRSMITMGKGLGASVTAEGVEQAQQWQLLREMGCDYIQGYYFSRPLPADAFALRIAELLERADGTVPPAQPVPAKG</sequence>
<dbReference type="SUPFAM" id="SSF141868">
    <property type="entry name" value="EAL domain-like"/>
    <property type="match status" value="1"/>
</dbReference>
<dbReference type="CDD" id="cd01948">
    <property type="entry name" value="EAL"/>
    <property type="match status" value="1"/>
</dbReference>
<name>A0A516SBJ1_9NEIS</name>
<dbReference type="EMBL" id="CP041730">
    <property type="protein sequence ID" value="QDQ25515.1"/>
    <property type="molecule type" value="Genomic_DNA"/>
</dbReference>
<dbReference type="Pfam" id="PF00563">
    <property type="entry name" value="EAL"/>
    <property type="match status" value="1"/>
</dbReference>
<dbReference type="InterPro" id="IPR000160">
    <property type="entry name" value="GGDEF_dom"/>
</dbReference>
<dbReference type="KEGG" id="cari:FNU76_03615"/>
<dbReference type="OrthoDB" id="23692at2"/>
<dbReference type="Proteomes" id="UP000317550">
    <property type="component" value="Chromosome"/>
</dbReference>
<evidence type="ECO:0000256" key="1">
    <source>
        <dbReference type="SAM" id="Phobius"/>
    </source>
</evidence>
<accession>A0A516SBJ1</accession>
<dbReference type="InterPro" id="IPR001633">
    <property type="entry name" value="EAL_dom"/>
</dbReference>
<keyword evidence="5" id="KW-1185">Reference proteome</keyword>
<feature type="transmembrane region" description="Helical" evidence="1">
    <location>
        <begin position="78"/>
        <end position="102"/>
    </location>
</feature>
<protein>
    <submittedName>
        <fullName evidence="4">EAL domain-containing protein</fullName>
    </submittedName>
</protein>